<evidence type="ECO:0000256" key="1">
    <source>
        <dbReference type="SAM" id="MobiDB-lite"/>
    </source>
</evidence>
<organism evidence="2 3">
    <name type="scientific">Portunus trituberculatus</name>
    <name type="common">Swimming crab</name>
    <name type="synonym">Neptunus trituberculatus</name>
    <dbReference type="NCBI Taxonomy" id="210409"/>
    <lineage>
        <taxon>Eukaryota</taxon>
        <taxon>Metazoa</taxon>
        <taxon>Ecdysozoa</taxon>
        <taxon>Arthropoda</taxon>
        <taxon>Crustacea</taxon>
        <taxon>Multicrustacea</taxon>
        <taxon>Malacostraca</taxon>
        <taxon>Eumalacostraca</taxon>
        <taxon>Eucarida</taxon>
        <taxon>Decapoda</taxon>
        <taxon>Pleocyemata</taxon>
        <taxon>Brachyura</taxon>
        <taxon>Eubrachyura</taxon>
        <taxon>Portunoidea</taxon>
        <taxon>Portunidae</taxon>
        <taxon>Portuninae</taxon>
        <taxon>Portunus</taxon>
    </lineage>
</organism>
<dbReference type="EMBL" id="VSRR010084668">
    <property type="protein sequence ID" value="MPC90527.1"/>
    <property type="molecule type" value="Genomic_DNA"/>
</dbReference>
<keyword evidence="3" id="KW-1185">Reference proteome</keyword>
<dbReference type="AlphaFoldDB" id="A0A5B7JAQ4"/>
<reference evidence="2" key="1">
    <citation type="submission" date="2019-05" db="EMBL/GenBank/DDBJ databases">
        <title>Another draft genome of Portunus trituberculatus and its Hox gene families provides insights of decapod evolution.</title>
        <authorList>
            <person name="Jeong J.-H."/>
            <person name="Song I."/>
            <person name="Kim S."/>
            <person name="Choi T."/>
            <person name="Kim D."/>
            <person name="Ryu S."/>
            <person name="Kim W."/>
        </authorList>
    </citation>
    <scope>NUCLEOTIDE SEQUENCE [LARGE SCALE GENOMIC DNA]</scope>
    <source>
        <tissue evidence="2">Muscle</tissue>
    </source>
</reference>
<accession>A0A5B7JAQ4</accession>
<comment type="caution">
    <text evidence="2">The sequence shown here is derived from an EMBL/GenBank/DDBJ whole genome shotgun (WGS) entry which is preliminary data.</text>
</comment>
<name>A0A5B7JAQ4_PORTR</name>
<feature type="region of interest" description="Disordered" evidence="1">
    <location>
        <begin position="22"/>
        <end position="44"/>
    </location>
</feature>
<dbReference type="Proteomes" id="UP000324222">
    <property type="component" value="Unassembled WGS sequence"/>
</dbReference>
<sequence length="77" mass="8864">MKNDNTTLKQNIYENKKKDEALESTRELEEKVKRKGKKEENERKAETYTDVINTVDVPTVQTLVKTTTITTTTTTLS</sequence>
<gene>
    <name evidence="2" type="ORF">E2C01_085518</name>
</gene>
<proteinExistence type="predicted"/>
<evidence type="ECO:0000313" key="3">
    <source>
        <dbReference type="Proteomes" id="UP000324222"/>
    </source>
</evidence>
<evidence type="ECO:0000313" key="2">
    <source>
        <dbReference type="EMBL" id="MPC90527.1"/>
    </source>
</evidence>
<protein>
    <submittedName>
        <fullName evidence="2">Uncharacterized protein</fullName>
    </submittedName>
</protein>